<name>A0A3G1KX79_FORW1</name>
<sequence length="83" mass="9313">MAVVNLITGKNSEVLEIEDNTSIEKLVEELCTRYGHRFKDIVCINARNRKYLVDFWINKVSVSPGYLLKDGDELTILLALGGG</sequence>
<dbReference type="Proteomes" id="UP000323521">
    <property type="component" value="Chromosome"/>
</dbReference>
<dbReference type="InterPro" id="IPR003749">
    <property type="entry name" value="ThiS/MoaD-like"/>
</dbReference>
<accession>A0A3G1KX79</accession>
<protein>
    <recommendedName>
        <fullName evidence="3">MoaD/ThiS family protein</fullName>
    </recommendedName>
</protein>
<dbReference type="Gene3D" id="3.10.20.30">
    <property type="match status" value="1"/>
</dbReference>
<dbReference type="Pfam" id="PF02597">
    <property type="entry name" value="ThiS"/>
    <property type="match status" value="1"/>
</dbReference>
<evidence type="ECO:0000313" key="1">
    <source>
        <dbReference type="EMBL" id="ATW27052.1"/>
    </source>
</evidence>
<dbReference type="CDD" id="cd17040">
    <property type="entry name" value="Ubl_MoaD_like"/>
    <property type="match status" value="1"/>
</dbReference>
<dbReference type="EMBL" id="CP017634">
    <property type="protein sequence ID" value="ATW27052.1"/>
    <property type="molecule type" value="Genomic_DNA"/>
</dbReference>
<dbReference type="InterPro" id="IPR012675">
    <property type="entry name" value="Beta-grasp_dom_sf"/>
</dbReference>
<dbReference type="SUPFAM" id="SSF54285">
    <property type="entry name" value="MoaD/ThiS"/>
    <property type="match status" value="1"/>
</dbReference>
<evidence type="ECO:0000313" key="2">
    <source>
        <dbReference type="Proteomes" id="UP000323521"/>
    </source>
</evidence>
<evidence type="ECO:0008006" key="3">
    <source>
        <dbReference type="Google" id="ProtNLM"/>
    </source>
</evidence>
<organism evidence="1 2">
    <name type="scientific">Formimonas warabiya</name>
    <dbReference type="NCBI Taxonomy" id="1761012"/>
    <lineage>
        <taxon>Bacteria</taxon>
        <taxon>Bacillati</taxon>
        <taxon>Bacillota</taxon>
        <taxon>Clostridia</taxon>
        <taxon>Eubacteriales</taxon>
        <taxon>Peptococcaceae</taxon>
        <taxon>Candidatus Formimonas</taxon>
    </lineage>
</organism>
<gene>
    <name evidence="1" type="ORF">DCMF_21850</name>
</gene>
<keyword evidence="2" id="KW-1185">Reference proteome</keyword>
<dbReference type="AlphaFoldDB" id="A0A3G1KX79"/>
<dbReference type="KEGG" id="fwa:DCMF_21850"/>
<proteinExistence type="predicted"/>
<reference evidence="1 2" key="1">
    <citation type="submission" date="2016-10" db="EMBL/GenBank/DDBJ databases">
        <title>Complete Genome Sequence of Peptococcaceae strain DCMF.</title>
        <authorList>
            <person name="Edwards R.J."/>
            <person name="Holland S.I."/>
            <person name="Deshpande N.P."/>
            <person name="Wong Y.K."/>
            <person name="Ertan H."/>
            <person name="Manefield M."/>
            <person name="Russell T.L."/>
            <person name="Lee M.J."/>
        </authorList>
    </citation>
    <scope>NUCLEOTIDE SEQUENCE [LARGE SCALE GENOMIC DNA]</scope>
    <source>
        <strain evidence="1 2">DCMF</strain>
    </source>
</reference>
<dbReference type="InterPro" id="IPR016155">
    <property type="entry name" value="Mopterin_synth/thiamin_S_b"/>
</dbReference>